<evidence type="ECO:0000313" key="2">
    <source>
        <dbReference type="EMBL" id="WAR43785.1"/>
    </source>
</evidence>
<dbReference type="PANTHER" id="PTHR42059">
    <property type="entry name" value="TNT DOMAIN-CONTAINING PROTEIN"/>
    <property type="match status" value="1"/>
</dbReference>
<keyword evidence="3" id="KW-1185">Reference proteome</keyword>
<organism evidence="2 3">
    <name type="scientific">Methylomonas rapida</name>
    <dbReference type="NCBI Taxonomy" id="2963939"/>
    <lineage>
        <taxon>Bacteria</taxon>
        <taxon>Pseudomonadati</taxon>
        <taxon>Pseudomonadota</taxon>
        <taxon>Gammaproteobacteria</taxon>
        <taxon>Methylococcales</taxon>
        <taxon>Methylococcaceae</taxon>
        <taxon>Methylomonas</taxon>
    </lineage>
</organism>
<accession>A0ABY7GES2</accession>
<dbReference type="Proteomes" id="UP001162780">
    <property type="component" value="Chromosome"/>
</dbReference>
<evidence type="ECO:0000313" key="3">
    <source>
        <dbReference type="Proteomes" id="UP001162780"/>
    </source>
</evidence>
<evidence type="ECO:0000259" key="1">
    <source>
        <dbReference type="Pfam" id="PF14021"/>
    </source>
</evidence>
<dbReference type="PANTHER" id="PTHR42059:SF1">
    <property type="entry name" value="TNT DOMAIN-CONTAINING PROTEIN"/>
    <property type="match status" value="1"/>
</dbReference>
<dbReference type="EMBL" id="CP113517">
    <property type="protein sequence ID" value="WAR43785.1"/>
    <property type="molecule type" value="Genomic_DNA"/>
</dbReference>
<sequence>MGAFLPMIDLSMMAVDDVPAGGIGKSCPVTKGTSKELTTFFPPNNGFLGSTTKTTLQPGQTIDRFGGSDVSRFFSPIGTPAAMRALPPGTAQQPLRTFEVLKPIGVESGQVAPAFNQIGLGTQFRASQQLGELLEQGFLREVTK</sequence>
<gene>
    <name evidence="2" type="ORF">NM686_015565</name>
</gene>
<dbReference type="RefSeq" id="WP_255188775.1">
    <property type="nucleotide sequence ID" value="NZ_CP113517.1"/>
</dbReference>
<dbReference type="Pfam" id="PF14021">
    <property type="entry name" value="TNT"/>
    <property type="match status" value="1"/>
</dbReference>
<dbReference type="InterPro" id="IPR053024">
    <property type="entry name" value="Fungal_surface_NADase"/>
</dbReference>
<feature type="domain" description="TNT" evidence="1">
    <location>
        <begin position="55"/>
        <end position="142"/>
    </location>
</feature>
<proteinExistence type="predicted"/>
<dbReference type="InterPro" id="IPR025331">
    <property type="entry name" value="TNT"/>
</dbReference>
<reference evidence="2" key="1">
    <citation type="submission" date="2022-11" db="EMBL/GenBank/DDBJ databases">
        <title>Methylomonas rapida sp. nov., Carotenoid-Producing Obligate Methanotrophs with High Growth Characteristics and Biotechnological Potential.</title>
        <authorList>
            <person name="Tikhonova E.N."/>
            <person name="Suleimanov R.Z."/>
            <person name="Miroshnikov K."/>
            <person name="Oshkin I.Y."/>
            <person name="Belova S.E."/>
            <person name="Danilova O.V."/>
            <person name="Ashikhmin A."/>
            <person name="Konopkin A."/>
            <person name="But S.Y."/>
            <person name="Khmelenina V.N."/>
            <person name="Kuznetsov N."/>
            <person name="Pimenov N.V."/>
            <person name="Dedysh S.N."/>
        </authorList>
    </citation>
    <scope>NUCLEOTIDE SEQUENCE</scope>
    <source>
        <strain evidence="2">MP1</strain>
    </source>
</reference>
<protein>
    <submittedName>
        <fullName evidence="2">TNT domain-containing protein</fullName>
    </submittedName>
</protein>
<name>A0ABY7GES2_9GAMM</name>